<accession>A0A1G4YYU9</accession>
<dbReference type="AlphaFoldDB" id="A0A1G4YYU9"/>
<reference evidence="7" key="1">
    <citation type="submission" date="2016-10" db="EMBL/GenBank/DDBJ databases">
        <authorList>
            <person name="Varghese N."/>
            <person name="Submissions S."/>
        </authorList>
    </citation>
    <scope>NUCLEOTIDE SEQUENCE [LARGE SCALE GENOMIC DNA]</scope>
    <source>
        <strain evidence="7">DSM 45722</strain>
    </source>
</reference>
<keyword evidence="7" id="KW-1185">Reference proteome</keyword>
<feature type="domain" description="HTH tetR-type" evidence="5">
    <location>
        <begin position="7"/>
        <end position="67"/>
    </location>
</feature>
<dbReference type="InterPro" id="IPR009057">
    <property type="entry name" value="Homeodomain-like_sf"/>
</dbReference>
<dbReference type="InterPro" id="IPR036271">
    <property type="entry name" value="Tet_transcr_reg_TetR-rel_C_sf"/>
</dbReference>
<evidence type="ECO:0000256" key="4">
    <source>
        <dbReference type="PROSITE-ProRule" id="PRU00335"/>
    </source>
</evidence>
<dbReference type="GO" id="GO:0003700">
    <property type="term" value="F:DNA-binding transcription factor activity"/>
    <property type="evidence" value="ECO:0007669"/>
    <property type="project" value="TreeGrafter"/>
</dbReference>
<dbReference type="Proteomes" id="UP000198981">
    <property type="component" value="Unassembled WGS sequence"/>
</dbReference>
<dbReference type="PRINTS" id="PR00455">
    <property type="entry name" value="HTHTETR"/>
</dbReference>
<dbReference type="PANTHER" id="PTHR30055">
    <property type="entry name" value="HTH-TYPE TRANSCRIPTIONAL REGULATOR RUTR"/>
    <property type="match status" value="1"/>
</dbReference>
<dbReference type="Pfam" id="PF00440">
    <property type="entry name" value="TetR_N"/>
    <property type="match status" value="1"/>
</dbReference>
<dbReference type="InterPro" id="IPR050109">
    <property type="entry name" value="HTH-type_TetR-like_transc_reg"/>
</dbReference>
<name>A0A1G4YYU9_9ACTN</name>
<dbReference type="InterPro" id="IPR011075">
    <property type="entry name" value="TetR_C"/>
</dbReference>
<dbReference type="SUPFAM" id="SSF46689">
    <property type="entry name" value="Homeodomain-like"/>
    <property type="match status" value="1"/>
</dbReference>
<dbReference type="Gene3D" id="1.10.10.60">
    <property type="entry name" value="Homeodomain-like"/>
    <property type="match status" value="1"/>
</dbReference>
<dbReference type="PANTHER" id="PTHR30055:SF148">
    <property type="entry name" value="TETR-FAMILY TRANSCRIPTIONAL REGULATOR"/>
    <property type="match status" value="1"/>
</dbReference>
<gene>
    <name evidence="6" type="ORF">SAMN03159343_3805</name>
</gene>
<protein>
    <submittedName>
        <fullName evidence="6">Transcriptional regulator, TetR family</fullName>
    </submittedName>
</protein>
<keyword evidence="2 4" id="KW-0238">DNA-binding</keyword>
<dbReference type="GO" id="GO:0000976">
    <property type="term" value="F:transcription cis-regulatory region binding"/>
    <property type="evidence" value="ECO:0007669"/>
    <property type="project" value="TreeGrafter"/>
</dbReference>
<feature type="DNA-binding region" description="H-T-H motif" evidence="4">
    <location>
        <begin position="30"/>
        <end position="49"/>
    </location>
</feature>
<organism evidence="6 7">
    <name type="scientific">Klenkia marina</name>
    <dbReference type="NCBI Taxonomy" id="1960309"/>
    <lineage>
        <taxon>Bacteria</taxon>
        <taxon>Bacillati</taxon>
        <taxon>Actinomycetota</taxon>
        <taxon>Actinomycetes</taxon>
        <taxon>Geodermatophilales</taxon>
        <taxon>Geodermatophilaceae</taxon>
        <taxon>Klenkia</taxon>
    </lineage>
</organism>
<dbReference type="Gene3D" id="1.10.357.10">
    <property type="entry name" value="Tetracycline Repressor, domain 2"/>
    <property type="match status" value="1"/>
</dbReference>
<evidence type="ECO:0000256" key="1">
    <source>
        <dbReference type="ARBA" id="ARBA00023015"/>
    </source>
</evidence>
<evidence type="ECO:0000259" key="5">
    <source>
        <dbReference type="PROSITE" id="PS50977"/>
    </source>
</evidence>
<dbReference type="PROSITE" id="PS50977">
    <property type="entry name" value="HTH_TETR_2"/>
    <property type="match status" value="1"/>
</dbReference>
<evidence type="ECO:0000256" key="2">
    <source>
        <dbReference type="ARBA" id="ARBA00023125"/>
    </source>
</evidence>
<keyword evidence="3" id="KW-0804">Transcription</keyword>
<dbReference type="Pfam" id="PF16859">
    <property type="entry name" value="TetR_C_11"/>
    <property type="match status" value="1"/>
</dbReference>
<dbReference type="RefSeq" id="WP_207798592.1">
    <property type="nucleotide sequence ID" value="NZ_FMUH01000007.1"/>
</dbReference>
<proteinExistence type="predicted"/>
<sequence>MGRPRDPALDVAILRAALDLLAEGGLEACALDEVARRAGVGKATIYRRWPSKDDLVRDAFEGTDLGLVPTEDVGSLVEDCRRLLLALGAALRSPRARAWRRTVPALGVDSPLAGSLPIGPVEAWNEAVLDMLDRARRRGEVAADGLHPLVVQAACSTVMARWFTNPDGDEAGERVLVEQLLTVLVAPHLRP</sequence>
<evidence type="ECO:0000313" key="6">
    <source>
        <dbReference type="EMBL" id="SCX58622.1"/>
    </source>
</evidence>
<dbReference type="STRING" id="1960309.SAMN03159343_3805"/>
<evidence type="ECO:0000313" key="7">
    <source>
        <dbReference type="Proteomes" id="UP000198981"/>
    </source>
</evidence>
<keyword evidence="1" id="KW-0805">Transcription regulation</keyword>
<dbReference type="SUPFAM" id="SSF48498">
    <property type="entry name" value="Tetracyclin repressor-like, C-terminal domain"/>
    <property type="match status" value="1"/>
</dbReference>
<dbReference type="InterPro" id="IPR001647">
    <property type="entry name" value="HTH_TetR"/>
</dbReference>
<dbReference type="EMBL" id="FMUH01000007">
    <property type="protein sequence ID" value="SCX58622.1"/>
    <property type="molecule type" value="Genomic_DNA"/>
</dbReference>
<evidence type="ECO:0000256" key="3">
    <source>
        <dbReference type="ARBA" id="ARBA00023163"/>
    </source>
</evidence>